<gene>
    <name evidence="3" type="ORF">SAMN05216179_2450</name>
</gene>
<keyword evidence="3" id="KW-0282">Flagellum</keyword>
<dbReference type="Pfam" id="PF12945">
    <property type="entry name" value="PilZNR"/>
    <property type="match status" value="1"/>
</dbReference>
<dbReference type="RefSeq" id="WP_073202120.1">
    <property type="nucleotide sequence ID" value="NZ_FRCZ01000004.1"/>
</dbReference>
<name>A0A1M7PRC0_9BACI</name>
<dbReference type="InterPro" id="IPR009926">
    <property type="entry name" value="T3SS_YcgR_PilZN"/>
</dbReference>
<evidence type="ECO:0000259" key="1">
    <source>
        <dbReference type="Pfam" id="PF07238"/>
    </source>
</evidence>
<dbReference type="STRING" id="1027249.SAMN05216179_2450"/>
<dbReference type="AlphaFoldDB" id="A0A1M7PRC0"/>
<dbReference type="GO" id="GO:0035438">
    <property type="term" value="F:cyclic-di-GMP binding"/>
    <property type="evidence" value="ECO:0007669"/>
    <property type="project" value="InterPro"/>
</dbReference>
<dbReference type="InterPro" id="IPR009875">
    <property type="entry name" value="PilZ_domain"/>
</dbReference>
<dbReference type="Pfam" id="PF07238">
    <property type="entry name" value="PilZ"/>
    <property type="match status" value="1"/>
</dbReference>
<dbReference type="SUPFAM" id="SSF141371">
    <property type="entry name" value="PilZ domain-like"/>
    <property type="match status" value="1"/>
</dbReference>
<dbReference type="EMBL" id="FRCZ01000004">
    <property type="protein sequence ID" value="SHN19869.1"/>
    <property type="molecule type" value="Genomic_DNA"/>
</dbReference>
<evidence type="ECO:0000313" key="3">
    <source>
        <dbReference type="EMBL" id="SHN19869.1"/>
    </source>
</evidence>
<accession>A0A1M7PRC0</accession>
<proteinExistence type="predicted"/>
<reference evidence="3 4" key="1">
    <citation type="submission" date="2016-11" db="EMBL/GenBank/DDBJ databases">
        <authorList>
            <person name="Jaros S."/>
            <person name="Januszkiewicz K."/>
            <person name="Wedrychowicz H."/>
        </authorList>
    </citation>
    <scope>NUCLEOTIDE SEQUENCE [LARGE SCALE GENOMIC DNA]</scope>
    <source>
        <strain evidence="3 4">CGMCC 1.10681</strain>
    </source>
</reference>
<dbReference type="Proteomes" id="UP000184184">
    <property type="component" value="Unassembled WGS sequence"/>
</dbReference>
<dbReference type="OrthoDB" id="1951449at2"/>
<feature type="domain" description="PilZ" evidence="1">
    <location>
        <begin position="93"/>
        <end position="197"/>
    </location>
</feature>
<feature type="domain" description="Type III secretion system flagellar brake protein YcgR PilZN" evidence="2">
    <location>
        <begin position="4"/>
        <end position="84"/>
    </location>
</feature>
<organism evidence="3 4">
    <name type="scientific">Gracilibacillus kekensis</name>
    <dbReference type="NCBI Taxonomy" id="1027249"/>
    <lineage>
        <taxon>Bacteria</taxon>
        <taxon>Bacillati</taxon>
        <taxon>Bacillota</taxon>
        <taxon>Bacilli</taxon>
        <taxon>Bacillales</taxon>
        <taxon>Bacillaceae</taxon>
        <taxon>Gracilibacillus</taxon>
    </lineage>
</organism>
<dbReference type="Gene3D" id="2.40.10.220">
    <property type="entry name" value="predicted glycosyltransferase like domains"/>
    <property type="match status" value="1"/>
</dbReference>
<keyword evidence="3" id="KW-0966">Cell projection</keyword>
<protein>
    <submittedName>
        <fullName evidence="3">C-di-GMP-binding flagellar brake protein YcgR, contains PilZNR and PilZ domains</fullName>
    </submittedName>
</protein>
<sequence>MIKIGTFLQIEENKIFYKCRVVHTKSNKLYIDYPINENTNRTELFSVGTLFRISFIEKSSVYSFRSEIIGKGKMKNIPTLILSFEPENLKKIQRREFVRIEALLDLSVKTKISSQSFTTVTHDISGGGLSFIADSDSSIMENEEVDLMLILPLDNKIEYLHIIGKTVRIHERKEENNLVSIKFEEINPHDQQLIVRFGFLKQLQARQKGLS</sequence>
<keyword evidence="3" id="KW-0969">Cilium</keyword>
<evidence type="ECO:0000259" key="2">
    <source>
        <dbReference type="Pfam" id="PF12945"/>
    </source>
</evidence>
<keyword evidence="4" id="KW-1185">Reference proteome</keyword>
<evidence type="ECO:0000313" key="4">
    <source>
        <dbReference type="Proteomes" id="UP000184184"/>
    </source>
</evidence>